<organism evidence="2 3">
    <name type="scientific">Nibrella viscosa</name>
    <dbReference type="NCBI Taxonomy" id="1084524"/>
    <lineage>
        <taxon>Bacteria</taxon>
        <taxon>Pseudomonadati</taxon>
        <taxon>Bacteroidota</taxon>
        <taxon>Cytophagia</taxon>
        <taxon>Cytophagales</taxon>
        <taxon>Spirosomataceae</taxon>
        <taxon>Nibrella</taxon>
    </lineage>
</organism>
<feature type="transmembrane region" description="Helical" evidence="1">
    <location>
        <begin position="314"/>
        <end position="334"/>
    </location>
</feature>
<feature type="transmembrane region" description="Helical" evidence="1">
    <location>
        <begin position="244"/>
        <end position="263"/>
    </location>
</feature>
<feature type="transmembrane region" description="Helical" evidence="1">
    <location>
        <begin position="25"/>
        <end position="46"/>
    </location>
</feature>
<comment type="caution">
    <text evidence="2">The sequence shown here is derived from an EMBL/GenBank/DDBJ whole genome shotgun (WGS) entry which is preliminary data.</text>
</comment>
<feature type="transmembrane region" description="Helical" evidence="1">
    <location>
        <begin position="147"/>
        <end position="167"/>
    </location>
</feature>
<feature type="transmembrane region" description="Helical" evidence="1">
    <location>
        <begin position="188"/>
        <end position="207"/>
    </location>
</feature>
<feature type="transmembrane region" description="Helical" evidence="1">
    <location>
        <begin position="219"/>
        <end position="237"/>
    </location>
</feature>
<reference evidence="3" key="1">
    <citation type="journal article" date="2019" name="Int. J. Syst. Evol. Microbiol.">
        <title>The Global Catalogue of Microorganisms (GCM) 10K type strain sequencing project: providing services to taxonomists for standard genome sequencing and annotation.</title>
        <authorList>
            <consortium name="The Broad Institute Genomics Platform"/>
            <consortium name="The Broad Institute Genome Sequencing Center for Infectious Disease"/>
            <person name="Wu L."/>
            <person name="Ma J."/>
        </authorList>
    </citation>
    <scope>NUCLEOTIDE SEQUENCE [LARGE SCALE GENOMIC DNA]</scope>
    <source>
        <strain evidence="3">JCM 17925</strain>
    </source>
</reference>
<keyword evidence="1" id="KW-0812">Transmembrane</keyword>
<feature type="transmembrane region" description="Helical" evidence="1">
    <location>
        <begin position="66"/>
        <end position="84"/>
    </location>
</feature>
<protein>
    <recommendedName>
        <fullName evidence="4">Prokaryotic molybdopterin-containing oxidoreductase family, membrane subunit</fullName>
    </recommendedName>
</protein>
<dbReference type="EMBL" id="BAABHB010000010">
    <property type="protein sequence ID" value="GAA4412895.1"/>
    <property type="molecule type" value="Genomic_DNA"/>
</dbReference>
<name>A0ABP8KRF6_9BACT</name>
<feature type="transmembrane region" description="Helical" evidence="1">
    <location>
        <begin position="379"/>
        <end position="400"/>
    </location>
</feature>
<keyword evidence="3" id="KW-1185">Reference proteome</keyword>
<sequence>MQSALNTPVSLPVDERLNRAVDWRLGIPLYVYAVVFSSLCIVWGLLWDIMWHMSIGRDGLFAPPHLLIYAGAVVAGLFSGFKILQLTFQKSHPDRAVSVRFWGIFYGSLGALYCVWGALAMLTSAPFDDWWHNTYGLDVQILTPPHTVLAVGMMIVQFGAMISVLALQNRLEDRRPESEAEKRQAARIRLMFGVSAGLLLSILFTLFSENMGEWASHNSSYYTWAAIAFPVYLMAVGRASPLRNGLTIVTAVYMLTMLIPSWILPLFPATPKLGPVLNPITHYQAFIFPLVLIVPGLLLDKLLQRYSGKVNDWLLAAMAGVVFMFALLAVQWPFGEFLHTSPYARNWFFLADSWSYGDDPNWEYRYKYHPYFIQSSTQFGLGFAQALLIAFVSARIGLYWGNWMKRVQR</sequence>
<dbReference type="Proteomes" id="UP001500936">
    <property type="component" value="Unassembled WGS sequence"/>
</dbReference>
<evidence type="ECO:0000313" key="3">
    <source>
        <dbReference type="Proteomes" id="UP001500936"/>
    </source>
</evidence>
<keyword evidence="1" id="KW-1133">Transmembrane helix</keyword>
<keyword evidence="1" id="KW-0472">Membrane</keyword>
<evidence type="ECO:0000256" key="1">
    <source>
        <dbReference type="SAM" id="Phobius"/>
    </source>
</evidence>
<gene>
    <name evidence="2" type="ORF">GCM10023187_40570</name>
</gene>
<evidence type="ECO:0008006" key="4">
    <source>
        <dbReference type="Google" id="ProtNLM"/>
    </source>
</evidence>
<feature type="transmembrane region" description="Helical" evidence="1">
    <location>
        <begin position="283"/>
        <end position="302"/>
    </location>
</feature>
<evidence type="ECO:0000313" key="2">
    <source>
        <dbReference type="EMBL" id="GAA4412895.1"/>
    </source>
</evidence>
<accession>A0ABP8KRF6</accession>
<proteinExistence type="predicted"/>
<feature type="transmembrane region" description="Helical" evidence="1">
    <location>
        <begin position="104"/>
        <end position="127"/>
    </location>
</feature>
<dbReference type="RefSeq" id="WP_345269789.1">
    <property type="nucleotide sequence ID" value="NZ_BAABHB010000010.1"/>
</dbReference>